<evidence type="ECO:0000313" key="1">
    <source>
        <dbReference type="EMBL" id="KAI3374372.1"/>
    </source>
</evidence>
<accession>A0ACB8X2U3</accession>
<sequence>MVTVLHGLGEPSGDVAAPKPSPGKKKPMGKAYCAYCQSAEHYVSQCSEVAKLSKEQLKEWIQVNKRCWRCARNHQAAQCTLKKPCSICQGKHLLALHEINLRPERSNKDLAGKEESCLTNSASDSLYLDRPGAGNRVMLKTSPSASTSRGA</sequence>
<dbReference type="Proteomes" id="UP000831701">
    <property type="component" value="Chromosome 3"/>
</dbReference>
<keyword evidence="2" id="KW-1185">Reference proteome</keyword>
<organism evidence="1 2">
    <name type="scientific">Scortum barcoo</name>
    <name type="common">barcoo grunter</name>
    <dbReference type="NCBI Taxonomy" id="214431"/>
    <lineage>
        <taxon>Eukaryota</taxon>
        <taxon>Metazoa</taxon>
        <taxon>Chordata</taxon>
        <taxon>Craniata</taxon>
        <taxon>Vertebrata</taxon>
        <taxon>Euteleostomi</taxon>
        <taxon>Actinopterygii</taxon>
        <taxon>Neopterygii</taxon>
        <taxon>Teleostei</taxon>
        <taxon>Neoteleostei</taxon>
        <taxon>Acanthomorphata</taxon>
        <taxon>Eupercaria</taxon>
        <taxon>Centrarchiformes</taxon>
        <taxon>Terapontoidei</taxon>
        <taxon>Terapontidae</taxon>
        <taxon>Scortum</taxon>
    </lineage>
</organism>
<gene>
    <name evidence="1" type="ORF">L3Q82_006200</name>
</gene>
<protein>
    <submittedName>
        <fullName evidence="1">Uncharacterized protein</fullName>
    </submittedName>
</protein>
<comment type="caution">
    <text evidence="1">The sequence shown here is derived from an EMBL/GenBank/DDBJ whole genome shotgun (WGS) entry which is preliminary data.</text>
</comment>
<dbReference type="EMBL" id="CM041533">
    <property type="protein sequence ID" value="KAI3374372.1"/>
    <property type="molecule type" value="Genomic_DNA"/>
</dbReference>
<evidence type="ECO:0000313" key="2">
    <source>
        <dbReference type="Proteomes" id="UP000831701"/>
    </source>
</evidence>
<reference evidence="1" key="1">
    <citation type="submission" date="2022-04" db="EMBL/GenBank/DDBJ databases">
        <title>Jade perch genome.</title>
        <authorList>
            <person name="Chao B."/>
        </authorList>
    </citation>
    <scope>NUCLEOTIDE SEQUENCE</scope>
    <source>
        <strain evidence="1">CB-2022</strain>
    </source>
</reference>
<name>A0ACB8X2U3_9TELE</name>
<proteinExistence type="predicted"/>